<keyword evidence="3" id="KW-1185">Reference proteome</keyword>
<keyword evidence="1" id="KW-1133">Transmembrane helix</keyword>
<evidence type="ECO:0000256" key="1">
    <source>
        <dbReference type="SAM" id="Phobius"/>
    </source>
</evidence>
<name>A0A561SZ69_9PSEU</name>
<proteinExistence type="predicted"/>
<organism evidence="2 3">
    <name type="scientific">Pseudonocardia hierapolitana</name>
    <dbReference type="NCBI Taxonomy" id="1128676"/>
    <lineage>
        <taxon>Bacteria</taxon>
        <taxon>Bacillati</taxon>
        <taxon>Actinomycetota</taxon>
        <taxon>Actinomycetes</taxon>
        <taxon>Pseudonocardiales</taxon>
        <taxon>Pseudonocardiaceae</taxon>
        <taxon>Pseudonocardia</taxon>
    </lineage>
</organism>
<sequence>MRVLRSLAAVLIWLVASLLLVLSIVLCITILLLPVGVLLGLVALRLYVVGFGLLLPRSRDIEKGVRKQARRWWRKSPLRDLSTKRTRRRARKIMRLGR</sequence>
<protein>
    <submittedName>
        <fullName evidence="2">Uncharacterized protein</fullName>
    </submittedName>
</protein>
<accession>A0A561SZ69</accession>
<dbReference type="AlphaFoldDB" id="A0A561SZ69"/>
<keyword evidence="1" id="KW-0472">Membrane</keyword>
<keyword evidence="1" id="KW-0812">Transmembrane</keyword>
<comment type="caution">
    <text evidence="2">The sequence shown here is derived from an EMBL/GenBank/DDBJ whole genome shotgun (WGS) entry which is preliminary data.</text>
</comment>
<evidence type="ECO:0000313" key="2">
    <source>
        <dbReference type="EMBL" id="TWF80158.1"/>
    </source>
</evidence>
<evidence type="ECO:0000313" key="3">
    <source>
        <dbReference type="Proteomes" id="UP000321261"/>
    </source>
</evidence>
<dbReference type="EMBL" id="VIWU01000001">
    <property type="protein sequence ID" value="TWF80158.1"/>
    <property type="molecule type" value="Genomic_DNA"/>
</dbReference>
<gene>
    <name evidence="2" type="ORF">FHX44_116096</name>
</gene>
<feature type="transmembrane region" description="Helical" evidence="1">
    <location>
        <begin position="37"/>
        <end position="56"/>
    </location>
</feature>
<reference evidence="2 3" key="1">
    <citation type="submission" date="2019-06" db="EMBL/GenBank/DDBJ databases">
        <title>Sequencing the genomes of 1000 actinobacteria strains.</title>
        <authorList>
            <person name="Klenk H.-P."/>
        </authorList>
    </citation>
    <scope>NUCLEOTIDE SEQUENCE [LARGE SCALE GENOMIC DNA]</scope>
    <source>
        <strain evidence="2 3">DSM 45671</strain>
    </source>
</reference>
<dbReference type="Proteomes" id="UP000321261">
    <property type="component" value="Unassembled WGS sequence"/>
</dbReference>